<dbReference type="InterPro" id="IPR001387">
    <property type="entry name" value="Cro/C1-type_HTH"/>
</dbReference>
<dbReference type="Gene3D" id="1.10.260.40">
    <property type="entry name" value="lambda repressor-like DNA-binding domains"/>
    <property type="match status" value="1"/>
</dbReference>
<dbReference type="InterPro" id="IPR010982">
    <property type="entry name" value="Lambda_DNA-bd_dom_sf"/>
</dbReference>
<dbReference type="RefSeq" id="WP_344636790.1">
    <property type="nucleotide sequence ID" value="NZ_BAAATR010000011.1"/>
</dbReference>
<name>A0ABN3E040_9ACTN</name>
<sequence>MANPKELDPAESPQAFYGAELRRLRLAKGLSQEALGALVFCSGAYIGQMESATRQPQKDLSERLDVALGTDGHFTRLYPMVTRSRFADYFTAVRELQEMARTIYEYDPVLVPGLLQTAEYARAVFRAFDPLRLAVETDELVSMRMERAHILHSPTRPRYWVVLDEAVIRRVTGNARVMHGQLAHLAQLVRSNRIVLQVLPFSAGGHPLMQGSLTLMTFVDAPPVAYGEGPYRGQLIDDPAYVENCRWAYDLVRSAALSHEASLALIEAAAEDYASEQD</sequence>
<dbReference type="SUPFAM" id="SSF47413">
    <property type="entry name" value="lambda repressor-like DNA-binding domains"/>
    <property type="match status" value="1"/>
</dbReference>
<dbReference type="Pfam" id="PF19054">
    <property type="entry name" value="DUF5753"/>
    <property type="match status" value="1"/>
</dbReference>
<organism evidence="2 3">
    <name type="scientific">Kitasatospora cystarginea</name>
    <dbReference type="NCBI Taxonomy" id="58350"/>
    <lineage>
        <taxon>Bacteria</taxon>
        <taxon>Bacillati</taxon>
        <taxon>Actinomycetota</taxon>
        <taxon>Actinomycetes</taxon>
        <taxon>Kitasatosporales</taxon>
        <taxon>Streptomycetaceae</taxon>
        <taxon>Kitasatospora</taxon>
    </lineage>
</organism>
<dbReference type="Pfam" id="PF13560">
    <property type="entry name" value="HTH_31"/>
    <property type="match status" value="1"/>
</dbReference>
<gene>
    <name evidence="2" type="ORF">GCM10010430_29290</name>
</gene>
<evidence type="ECO:0000313" key="2">
    <source>
        <dbReference type="EMBL" id="GAA2245547.1"/>
    </source>
</evidence>
<dbReference type="CDD" id="cd00093">
    <property type="entry name" value="HTH_XRE"/>
    <property type="match status" value="1"/>
</dbReference>
<dbReference type="InterPro" id="IPR043917">
    <property type="entry name" value="DUF5753"/>
</dbReference>
<evidence type="ECO:0000313" key="3">
    <source>
        <dbReference type="Proteomes" id="UP001500305"/>
    </source>
</evidence>
<feature type="domain" description="HTH cro/C1-type" evidence="1">
    <location>
        <begin position="21"/>
        <end position="74"/>
    </location>
</feature>
<reference evidence="2 3" key="1">
    <citation type="journal article" date="2019" name="Int. J. Syst. Evol. Microbiol.">
        <title>The Global Catalogue of Microorganisms (GCM) 10K type strain sequencing project: providing services to taxonomists for standard genome sequencing and annotation.</title>
        <authorList>
            <consortium name="The Broad Institute Genomics Platform"/>
            <consortium name="The Broad Institute Genome Sequencing Center for Infectious Disease"/>
            <person name="Wu L."/>
            <person name="Ma J."/>
        </authorList>
    </citation>
    <scope>NUCLEOTIDE SEQUENCE [LARGE SCALE GENOMIC DNA]</scope>
    <source>
        <strain evidence="2 3">JCM 7356</strain>
    </source>
</reference>
<accession>A0ABN3E040</accession>
<keyword evidence="3" id="KW-1185">Reference proteome</keyword>
<proteinExistence type="predicted"/>
<comment type="caution">
    <text evidence="2">The sequence shown here is derived from an EMBL/GenBank/DDBJ whole genome shotgun (WGS) entry which is preliminary data.</text>
</comment>
<dbReference type="Proteomes" id="UP001500305">
    <property type="component" value="Unassembled WGS sequence"/>
</dbReference>
<dbReference type="EMBL" id="BAAATR010000011">
    <property type="protein sequence ID" value="GAA2245547.1"/>
    <property type="molecule type" value="Genomic_DNA"/>
</dbReference>
<protein>
    <submittedName>
        <fullName evidence="2">Helix-turn-helix transcriptional regulator</fullName>
    </submittedName>
</protein>
<dbReference type="SMART" id="SM00530">
    <property type="entry name" value="HTH_XRE"/>
    <property type="match status" value="1"/>
</dbReference>
<evidence type="ECO:0000259" key="1">
    <source>
        <dbReference type="PROSITE" id="PS50943"/>
    </source>
</evidence>
<dbReference type="PROSITE" id="PS50943">
    <property type="entry name" value="HTH_CROC1"/>
    <property type="match status" value="1"/>
</dbReference>